<keyword evidence="4 10" id="KW-1003">Cell membrane</keyword>
<keyword evidence="9 10" id="KW-0472">Membrane</keyword>
<evidence type="ECO:0000256" key="10">
    <source>
        <dbReference type="PIRNR" id="PIRNR006291"/>
    </source>
</evidence>
<keyword evidence="7 10" id="KW-0653">Protein transport</keyword>
<evidence type="ECO:0000256" key="6">
    <source>
        <dbReference type="ARBA" id="ARBA00022692"/>
    </source>
</evidence>
<dbReference type="KEGG" id="hch:HCH_03928"/>
<dbReference type="OrthoDB" id="6624834at2"/>
<comment type="subcellular location">
    <subcellularLocation>
        <location evidence="1">Cell inner membrane</location>
        <topology evidence="1">Single-pass membrane protein</topology>
    </subcellularLocation>
</comment>
<dbReference type="STRING" id="349521.HCH_03928"/>
<dbReference type="GO" id="GO:0015628">
    <property type="term" value="P:protein secretion by the type II secretion system"/>
    <property type="evidence" value="ECO:0007669"/>
    <property type="project" value="InterPro"/>
</dbReference>
<feature type="transmembrane region" description="Helical" evidence="12">
    <location>
        <begin position="33"/>
        <end position="51"/>
    </location>
</feature>
<dbReference type="InterPro" id="IPR007690">
    <property type="entry name" value="T2SS_GspM"/>
</dbReference>
<accession>Q2SFC5</accession>
<proteinExistence type="inferred from homology"/>
<gene>
    <name evidence="13" type="primary">gspM</name>
    <name evidence="13" type="ordered locus">HCH_03928</name>
</gene>
<comment type="similarity">
    <text evidence="2 10">Belongs to the GSP M family.</text>
</comment>
<protein>
    <recommendedName>
        <fullName evidence="10">Type II secretion system protein M</fullName>
        <shortName evidence="10">T2SS protein M</shortName>
    </recommendedName>
    <alternativeName>
        <fullName evidence="10">General secretion pathway protein M</fullName>
    </alternativeName>
</protein>
<dbReference type="GO" id="GO:0005886">
    <property type="term" value="C:plasma membrane"/>
    <property type="evidence" value="ECO:0007669"/>
    <property type="project" value="UniProtKB-SubCell"/>
</dbReference>
<evidence type="ECO:0000256" key="11">
    <source>
        <dbReference type="SAM" id="MobiDB-lite"/>
    </source>
</evidence>
<dbReference type="Proteomes" id="UP000000238">
    <property type="component" value="Chromosome"/>
</dbReference>
<dbReference type="Gene3D" id="3.30.1360.100">
    <property type="entry name" value="General secretion pathway protein M, EpsM"/>
    <property type="match status" value="1"/>
</dbReference>
<keyword evidence="8 12" id="KW-1133">Transmembrane helix</keyword>
<dbReference type="AlphaFoldDB" id="Q2SFC5"/>
<evidence type="ECO:0000256" key="12">
    <source>
        <dbReference type="SAM" id="Phobius"/>
    </source>
</evidence>
<feature type="region of interest" description="Disordered" evidence="11">
    <location>
        <begin position="66"/>
        <end position="97"/>
    </location>
</feature>
<evidence type="ECO:0000256" key="9">
    <source>
        <dbReference type="ARBA" id="ARBA00023136"/>
    </source>
</evidence>
<evidence type="ECO:0000313" key="14">
    <source>
        <dbReference type="Proteomes" id="UP000000238"/>
    </source>
</evidence>
<evidence type="ECO:0000256" key="5">
    <source>
        <dbReference type="ARBA" id="ARBA00022519"/>
    </source>
</evidence>
<evidence type="ECO:0000256" key="3">
    <source>
        <dbReference type="ARBA" id="ARBA00022448"/>
    </source>
</evidence>
<dbReference type="eggNOG" id="COG3149">
    <property type="taxonomic scope" value="Bacteria"/>
</dbReference>
<evidence type="ECO:0000256" key="2">
    <source>
        <dbReference type="ARBA" id="ARBA00010637"/>
    </source>
</evidence>
<comment type="function">
    <text evidence="10">Inner membrane component of the type II secretion system required for the energy-dependent secretion of extracellular factors such as proteases and toxins from the periplasm.</text>
</comment>
<evidence type="ECO:0000256" key="4">
    <source>
        <dbReference type="ARBA" id="ARBA00022475"/>
    </source>
</evidence>
<dbReference type="SUPFAM" id="SSF103054">
    <property type="entry name" value="General secretion pathway protein M, EpsM"/>
    <property type="match status" value="1"/>
</dbReference>
<name>Q2SFC5_HAHCH</name>
<dbReference type="HOGENOM" id="CLU_118900_2_1_6"/>
<keyword evidence="14" id="KW-1185">Reference proteome</keyword>
<dbReference type="PIRSF" id="PIRSF006291">
    <property type="entry name" value="GspM"/>
    <property type="match status" value="1"/>
</dbReference>
<evidence type="ECO:0000256" key="8">
    <source>
        <dbReference type="ARBA" id="ARBA00022989"/>
    </source>
</evidence>
<organism evidence="13 14">
    <name type="scientific">Hahella chejuensis (strain KCTC 2396)</name>
    <dbReference type="NCBI Taxonomy" id="349521"/>
    <lineage>
        <taxon>Bacteria</taxon>
        <taxon>Pseudomonadati</taxon>
        <taxon>Pseudomonadota</taxon>
        <taxon>Gammaproteobacteria</taxon>
        <taxon>Oceanospirillales</taxon>
        <taxon>Hahellaceae</taxon>
        <taxon>Hahella</taxon>
    </lineage>
</organism>
<dbReference type="GO" id="GO:0015627">
    <property type="term" value="C:type II protein secretion system complex"/>
    <property type="evidence" value="ECO:0007669"/>
    <property type="project" value="InterPro"/>
</dbReference>
<sequence length="174" mass="19139">MGSMQQLKKIPAVGKGLTWFYGLSQRDQTALKWMALVVAAFSVYMFVWAPVQDFVESSKNSAEASHESLTWMKENEARARASSRQSGSGRGSISGGQSLLSTVGSSARKFGLELQRFEPRGEDKVNVWLDKVSFNQLMLWLGELEKNYGVAVEQITVDKADAPGVVSSRLSLSI</sequence>
<dbReference type="InterPro" id="IPR023229">
    <property type="entry name" value="T2SS_M_periplasmic_sf"/>
</dbReference>
<keyword evidence="5 10" id="KW-0997">Cell inner membrane</keyword>
<evidence type="ECO:0000256" key="7">
    <source>
        <dbReference type="ARBA" id="ARBA00022927"/>
    </source>
</evidence>
<keyword evidence="6 12" id="KW-0812">Transmembrane</keyword>
<evidence type="ECO:0000256" key="1">
    <source>
        <dbReference type="ARBA" id="ARBA00004377"/>
    </source>
</evidence>
<reference evidence="13 14" key="1">
    <citation type="journal article" date="2005" name="Nucleic Acids Res.">
        <title>Genomic blueprint of Hahella chejuensis, a marine microbe producing an algicidal agent.</title>
        <authorList>
            <person name="Jeong H."/>
            <person name="Yim J.H."/>
            <person name="Lee C."/>
            <person name="Choi S.-H."/>
            <person name="Park Y.K."/>
            <person name="Yoon S.H."/>
            <person name="Hur C.-G."/>
            <person name="Kang H.-Y."/>
            <person name="Kim D."/>
            <person name="Lee H.H."/>
            <person name="Park K.H."/>
            <person name="Park S.-H."/>
            <person name="Park H.-S."/>
            <person name="Lee H.K."/>
            <person name="Oh T.K."/>
            <person name="Kim J.F."/>
        </authorList>
    </citation>
    <scope>NUCLEOTIDE SEQUENCE [LARGE SCALE GENOMIC DNA]</scope>
    <source>
        <strain evidence="13 14">KCTC 2396</strain>
    </source>
</reference>
<dbReference type="EMBL" id="CP000155">
    <property type="protein sequence ID" value="ABC30649.1"/>
    <property type="molecule type" value="Genomic_DNA"/>
</dbReference>
<dbReference type="Pfam" id="PF04612">
    <property type="entry name" value="T2SSM"/>
    <property type="match status" value="1"/>
</dbReference>
<evidence type="ECO:0000313" key="13">
    <source>
        <dbReference type="EMBL" id="ABC30649.1"/>
    </source>
</evidence>
<keyword evidence="3 10" id="KW-0813">Transport</keyword>